<dbReference type="EMBL" id="CAJOBD010000671">
    <property type="protein sequence ID" value="CAF3704159.1"/>
    <property type="molecule type" value="Genomic_DNA"/>
</dbReference>
<organism evidence="9 12">
    <name type="scientific">Rotaria sordida</name>
    <dbReference type="NCBI Taxonomy" id="392033"/>
    <lineage>
        <taxon>Eukaryota</taxon>
        <taxon>Metazoa</taxon>
        <taxon>Spiralia</taxon>
        <taxon>Gnathifera</taxon>
        <taxon>Rotifera</taxon>
        <taxon>Eurotatoria</taxon>
        <taxon>Bdelloidea</taxon>
        <taxon>Philodinida</taxon>
        <taxon>Philodinidae</taxon>
        <taxon>Rotaria</taxon>
    </lineage>
</organism>
<dbReference type="PANTHER" id="PTHR31584">
    <property type="entry name" value="TUMOR PROTEIN P53-INDUCIBLE PROTEIN 11"/>
    <property type="match status" value="1"/>
</dbReference>
<dbReference type="Proteomes" id="UP000663836">
    <property type="component" value="Unassembled WGS sequence"/>
</dbReference>
<dbReference type="EMBL" id="CAJOBE010000069">
    <property type="protein sequence ID" value="CAF3558996.1"/>
    <property type="molecule type" value="Genomic_DNA"/>
</dbReference>
<dbReference type="AlphaFoldDB" id="A0A818JMD4"/>
<keyword evidence="3" id="KW-0597">Phosphoprotein</keyword>
<dbReference type="InterPro" id="IPR028266">
    <property type="entry name" value="TP53I11"/>
</dbReference>
<evidence type="ECO:0000313" key="11">
    <source>
        <dbReference type="EMBL" id="CAF3704159.1"/>
    </source>
</evidence>
<dbReference type="EMBL" id="CAJOAX010000220">
    <property type="protein sequence ID" value="CAF3542391.1"/>
    <property type="molecule type" value="Genomic_DNA"/>
</dbReference>
<keyword evidence="6 8" id="KW-0472">Membrane</keyword>
<evidence type="ECO:0000256" key="4">
    <source>
        <dbReference type="ARBA" id="ARBA00022692"/>
    </source>
</evidence>
<sequence length="235" mass="25968">MAIRTPLQQTTESNILDRTSRKLEFMYVCTLQELKSSCGDLQSRLKVRKVLGVGDAAGSICSSKISQILGQSDNLIFKLSPKLASWLFLIATLFSCFTVMGILWPSCLHLLLPGSLESTVHLATSYAFLATVLGLTLRSGDKTSLQLVLCSLVLFHALSFVIALWLLKTSDTKVKSTVSSILHLFCLLINIHFYRSINRTVSTSLRHSKLKTYFNSMISFPSSAVIDRTSGHESS</sequence>
<feature type="transmembrane region" description="Helical" evidence="8">
    <location>
        <begin position="86"/>
        <end position="112"/>
    </location>
</feature>
<proteinExistence type="predicted"/>
<comment type="caution">
    <text evidence="9">The sequence shown here is derived from an EMBL/GenBank/DDBJ whole genome shotgun (WGS) entry which is preliminary data.</text>
</comment>
<evidence type="ECO:0000256" key="6">
    <source>
        <dbReference type="ARBA" id="ARBA00023136"/>
    </source>
</evidence>
<evidence type="ECO:0000256" key="7">
    <source>
        <dbReference type="ARBA" id="ARBA00032100"/>
    </source>
</evidence>
<feature type="transmembrane region" description="Helical" evidence="8">
    <location>
        <begin position="118"/>
        <end position="137"/>
    </location>
</feature>
<name>A0A818JMD4_9BILA</name>
<dbReference type="PANTHER" id="PTHR31584:SF1">
    <property type="entry name" value="TUMOR PROTEIN P53-INDUCIBLE PROTEIN 11"/>
    <property type="match status" value="1"/>
</dbReference>
<evidence type="ECO:0000256" key="8">
    <source>
        <dbReference type="SAM" id="Phobius"/>
    </source>
</evidence>
<evidence type="ECO:0000256" key="3">
    <source>
        <dbReference type="ARBA" id="ARBA00022553"/>
    </source>
</evidence>
<evidence type="ECO:0000256" key="5">
    <source>
        <dbReference type="ARBA" id="ARBA00022989"/>
    </source>
</evidence>
<protein>
    <recommendedName>
        <fullName evidence="2">Tumor protein p53-inducible protein 11</fullName>
    </recommendedName>
    <alternativeName>
        <fullName evidence="7">p53-induced gene 11 protein</fullName>
    </alternativeName>
</protein>
<reference evidence="9" key="1">
    <citation type="submission" date="2021-02" db="EMBL/GenBank/DDBJ databases">
        <authorList>
            <person name="Nowell W R."/>
        </authorList>
    </citation>
    <scope>NUCLEOTIDE SEQUENCE</scope>
</reference>
<evidence type="ECO:0000313" key="9">
    <source>
        <dbReference type="EMBL" id="CAF3542391.1"/>
    </source>
</evidence>
<accession>A0A818JMD4</accession>
<evidence type="ECO:0000256" key="1">
    <source>
        <dbReference type="ARBA" id="ARBA00004141"/>
    </source>
</evidence>
<dbReference type="Proteomes" id="UP000663874">
    <property type="component" value="Unassembled WGS sequence"/>
</dbReference>
<feature type="transmembrane region" description="Helical" evidence="8">
    <location>
        <begin position="144"/>
        <end position="166"/>
    </location>
</feature>
<feature type="transmembrane region" description="Helical" evidence="8">
    <location>
        <begin position="178"/>
        <end position="197"/>
    </location>
</feature>
<dbReference type="GO" id="GO:0016020">
    <property type="term" value="C:membrane"/>
    <property type="evidence" value="ECO:0007669"/>
    <property type="project" value="UniProtKB-SubCell"/>
</dbReference>
<comment type="subcellular location">
    <subcellularLocation>
        <location evidence="1">Membrane</location>
        <topology evidence="1">Multi-pass membrane protein</topology>
    </subcellularLocation>
</comment>
<dbReference type="Pfam" id="PF14936">
    <property type="entry name" value="p53-inducible11"/>
    <property type="match status" value="1"/>
</dbReference>
<evidence type="ECO:0000256" key="2">
    <source>
        <dbReference type="ARBA" id="ARBA00019449"/>
    </source>
</evidence>
<keyword evidence="5 8" id="KW-1133">Transmembrane helix</keyword>
<dbReference type="Proteomes" id="UP000663823">
    <property type="component" value="Unassembled WGS sequence"/>
</dbReference>
<evidence type="ECO:0000313" key="12">
    <source>
        <dbReference type="Proteomes" id="UP000663823"/>
    </source>
</evidence>
<gene>
    <name evidence="10" type="ORF">FNK824_LOCUS1350</name>
    <name evidence="11" type="ORF">JBS370_LOCUS9705</name>
    <name evidence="9" type="ORF">OTI717_LOCUS3871</name>
</gene>
<keyword evidence="4 8" id="KW-0812">Transmembrane</keyword>
<evidence type="ECO:0000313" key="10">
    <source>
        <dbReference type="EMBL" id="CAF3558996.1"/>
    </source>
</evidence>